<keyword evidence="5" id="KW-1185">Reference proteome</keyword>
<comment type="caution">
    <text evidence="4">The sequence shown here is derived from an EMBL/GenBank/DDBJ whole genome shotgun (WGS) entry which is preliminary data.</text>
</comment>
<dbReference type="EMBL" id="BGPR01042154">
    <property type="protein sequence ID" value="GBO18541.1"/>
    <property type="molecule type" value="Genomic_DNA"/>
</dbReference>
<sequence>MRNRVGHISVVRSQYRNEPIPAILRINMDKSARALKRITGEWHDLSLHLTGIDNDVFKKLLNEVHDALRDNGYGSSDESTETDSNLDYSVCNEENNGMIINADVNISIPNDFRNCDKSTNDKDLSLMEFTGAKTIFDYAVPNIWYWIKSLYRSSVKRSHTV</sequence>
<evidence type="ECO:0000313" key="4">
    <source>
        <dbReference type="EMBL" id="GBO18547.1"/>
    </source>
</evidence>
<reference evidence="4 5" key="1">
    <citation type="journal article" date="2019" name="Sci. Rep.">
        <title>Orb-weaving spider Araneus ventricosus genome elucidates the spidroin gene catalogue.</title>
        <authorList>
            <person name="Kono N."/>
            <person name="Nakamura H."/>
            <person name="Ohtoshi R."/>
            <person name="Moran D.A.P."/>
            <person name="Shinohara A."/>
            <person name="Yoshida Y."/>
            <person name="Fujiwara M."/>
            <person name="Mori M."/>
            <person name="Tomita M."/>
            <person name="Arakawa K."/>
        </authorList>
    </citation>
    <scope>NUCLEOTIDE SEQUENCE [LARGE SCALE GENOMIC DNA]</scope>
</reference>
<proteinExistence type="predicted"/>
<dbReference type="EMBL" id="BGPR01170410">
    <property type="protein sequence ID" value="GBM28754.1"/>
    <property type="molecule type" value="Genomic_DNA"/>
</dbReference>
<dbReference type="Proteomes" id="UP000499080">
    <property type="component" value="Unassembled WGS sequence"/>
</dbReference>
<accession>A0A4Y2V4A3</accession>
<dbReference type="AlphaFoldDB" id="A0A4Y2V4A3"/>
<name>A0A4Y2V4A3_ARAVE</name>
<protein>
    <submittedName>
        <fullName evidence="4">Uncharacterized protein</fullName>
    </submittedName>
</protein>
<evidence type="ECO:0000313" key="5">
    <source>
        <dbReference type="Proteomes" id="UP000499080"/>
    </source>
</evidence>
<dbReference type="EMBL" id="BGPR01042155">
    <property type="protein sequence ID" value="GBO18547.1"/>
    <property type="molecule type" value="Genomic_DNA"/>
</dbReference>
<organism evidence="4 5">
    <name type="scientific">Araneus ventricosus</name>
    <name type="common">Orbweaver spider</name>
    <name type="synonym">Epeira ventricosa</name>
    <dbReference type="NCBI Taxonomy" id="182803"/>
    <lineage>
        <taxon>Eukaryota</taxon>
        <taxon>Metazoa</taxon>
        <taxon>Ecdysozoa</taxon>
        <taxon>Arthropoda</taxon>
        <taxon>Chelicerata</taxon>
        <taxon>Arachnida</taxon>
        <taxon>Araneae</taxon>
        <taxon>Araneomorphae</taxon>
        <taxon>Entelegynae</taxon>
        <taxon>Araneoidea</taxon>
        <taxon>Araneidae</taxon>
        <taxon>Araneus</taxon>
    </lineage>
</organism>
<dbReference type="EMBL" id="BGPR01170406">
    <property type="protein sequence ID" value="GBM28742.1"/>
    <property type="molecule type" value="Genomic_DNA"/>
</dbReference>
<evidence type="ECO:0000313" key="1">
    <source>
        <dbReference type="EMBL" id="GBM28742.1"/>
    </source>
</evidence>
<evidence type="ECO:0000313" key="2">
    <source>
        <dbReference type="EMBL" id="GBM28754.1"/>
    </source>
</evidence>
<evidence type="ECO:0000313" key="3">
    <source>
        <dbReference type="EMBL" id="GBO18541.1"/>
    </source>
</evidence>
<gene>
    <name evidence="3" type="ORF">AVEN_112801_1</name>
    <name evidence="4" type="ORF">AVEN_206288_1</name>
    <name evidence="1" type="ORF">AVEN_75955_1</name>
    <name evidence="2" type="ORF">AVEN_93685_1</name>
</gene>